<proteinExistence type="predicted"/>
<evidence type="ECO:0000313" key="2">
    <source>
        <dbReference type="Proteomes" id="UP000646548"/>
    </source>
</evidence>
<dbReference type="Proteomes" id="UP000646548">
    <property type="component" value="Unassembled WGS sequence"/>
</dbReference>
<comment type="caution">
    <text evidence="1">The sequence shown here is derived from an EMBL/GenBank/DDBJ whole genome shotgun (WGS) entry which is preliminary data.</text>
</comment>
<reference evidence="1" key="1">
    <citation type="journal article" name="BMC Genomics">
        <title>Long-read sequencing and de novo genome assembly of marine medaka (Oryzias melastigma).</title>
        <authorList>
            <person name="Liang P."/>
            <person name="Saqib H.S.A."/>
            <person name="Ni X."/>
            <person name="Shen Y."/>
        </authorList>
    </citation>
    <scope>NUCLEOTIDE SEQUENCE</scope>
    <source>
        <strain evidence="1">Bigg-433</strain>
    </source>
</reference>
<sequence length="102" mass="11820">MNWHKYILTSRPYREVAGAVGERLQAKFPTHSSFTRLRNLVQGPMNRWRTLGTDVRQFFFHSADLGACSGSWKKCSATPLLRECLYFIRAGDRHRETQTCPT</sequence>
<evidence type="ECO:0000313" key="1">
    <source>
        <dbReference type="EMBL" id="KAF6722089.1"/>
    </source>
</evidence>
<gene>
    <name evidence="1" type="ORF">FQA47_021899</name>
</gene>
<organism evidence="1 2">
    <name type="scientific">Oryzias melastigma</name>
    <name type="common">Marine medaka</name>
    <dbReference type="NCBI Taxonomy" id="30732"/>
    <lineage>
        <taxon>Eukaryota</taxon>
        <taxon>Metazoa</taxon>
        <taxon>Chordata</taxon>
        <taxon>Craniata</taxon>
        <taxon>Vertebrata</taxon>
        <taxon>Euteleostomi</taxon>
        <taxon>Actinopterygii</taxon>
        <taxon>Neopterygii</taxon>
        <taxon>Teleostei</taxon>
        <taxon>Neoteleostei</taxon>
        <taxon>Acanthomorphata</taxon>
        <taxon>Ovalentaria</taxon>
        <taxon>Atherinomorphae</taxon>
        <taxon>Beloniformes</taxon>
        <taxon>Adrianichthyidae</taxon>
        <taxon>Oryziinae</taxon>
        <taxon>Oryzias</taxon>
    </lineage>
</organism>
<protein>
    <submittedName>
        <fullName evidence="1">Uncharacterized protein</fullName>
    </submittedName>
</protein>
<accession>A0A834C353</accession>
<name>A0A834C353_ORYME</name>
<dbReference type="EMBL" id="WKFB01000470">
    <property type="protein sequence ID" value="KAF6722089.1"/>
    <property type="molecule type" value="Genomic_DNA"/>
</dbReference>
<dbReference type="AlphaFoldDB" id="A0A834C353"/>